<feature type="transmembrane region" description="Helical" evidence="8">
    <location>
        <begin position="751"/>
        <end position="770"/>
    </location>
</feature>
<keyword evidence="3" id="KW-0547">Nucleotide-binding</keyword>
<dbReference type="PANTHER" id="PTHR42861">
    <property type="entry name" value="CALCIUM-TRANSPORTING ATPASE"/>
    <property type="match status" value="1"/>
</dbReference>
<protein>
    <submittedName>
        <fullName evidence="10">ATPase</fullName>
    </submittedName>
</protein>
<dbReference type="Gene3D" id="3.40.1110.10">
    <property type="entry name" value="Calcium-transporting ATPase, cytoplasmic domain N"/>
    <property type="match status" value="1"/>
</dbReference>
<dbReference type="Pfam" id="PF00122">
    <property type="entry name" value="E1-E2_ATPase"/>
    <property type="match status" value="1"/>
</dbReference>
<dbReference type="EMBL" id="BMKL01000001">
    <property type="protein sequence ID" value="GGD87975.1"/>
    <property type="molecule type" value="Genomic_DNA"/>
</dbReference>
<accession>A0ABQ1S384</accession>
<dbReference type="InterPro" id="IPR023299">
    <property type="entry name" value="ATPase_P-typ_cyto_dom_N"/>
</dbReference>
<evidence type="ECO:0000259" key="9">
    <source>
        <dbReference type="SMART" id="SM00831"/>
    </source>
</evidence>
<evidence type="ECO:0000256" key="2">
    <source>
        <dbReference type="ARBA" id="ARBA00022692"/>
    </source>
</evidence>
<feature type="transmembrane region" description="Helical" evidence="8">
    <location>
        <begin position="66"/>
        <end position="85"/>
    </location>
</feature>
<evidence type="ECO:0000313" key="11">
    <source>
        <dbReference type="Proteomes" id="UP000619041"/>
    </source>
</evidence>
<keyword evidence="6 8" id="KW-1133">Transmembrane helix</keyword>
<feature type="transmembrane region" description="Helical" evidence="8">
    <location>
        <begin position="647"/>
        <end position="667"/>
    </location>
</feature>
<dbReference type="SUPFAM" id="SSF81665">
    <property type="entry name" value="Calcium ATPase, transmembrane domain M"/>
    <property type="match status" value="1"/>
</dbReference>
<proteinExistence type="predicted"/>
<sequence length="846" mass="88436">MSEPGHPGLTAAEAAARLAQDGANEFPDASHRSALAIFAGVLREPMLLLLLAGGAIYLLLGDPGEAIILLVFVLLTISISLVQEVRTQRAVEALRDLAMPRATVIRDGRRVVIESREIVRGDLLEIAEGSRIAADGFLVEANALQVDEALLTGESVPVTKVAAEQPSTIAPPPVPGGDNLPYAFSGTLAVRGTGLMQVAATGSRSRIGAIGKSLATLESETPRLIAQTRGMVRWFAVAGIVLSVTAVLLFGFLRGDWLAAILSGIALAMSLLPEELPVVLALFMTIGALRMSRARVLARRGSAIETLGAATVLCTDKTGTLTQNLMEVEELWLPGGERHRPTPATHLPSDAHVRLATLGMLASQAEPFDPMEKALHDLAGKHPGASLDDHRGAGWSAERLYPLAPGLLAMSQVWSNEAKPDMVVAAKGAPEAIADLCHLEPAARREMERMASDMAARGLRVLALAEGSAPPGTLPDSQHGFAFAYRGLVGLADPIRGAVPAAVAQLQDAGIRVVMITGDYPATARAIADQAGIRAGETMSGDEITALDDIELSRRIGQVGVFARVMPEQKLRIVRALKAAGEVVAMTGDGVNDAPSLKAAHIGIAMGRRGTDVARAASAIVLLDDDFGAIVSAVALGRRIYDNIRKAAVFIFAVHLPIAGLAIAPLLLGWPIILGPVLIALLEMVIDPVCSLGFEAEPADDDVLARPPRAQDSPLVTRGMAIWAAAQGSAALALVLALGAWATASRMAEPLLRATCFAGLVVAVLILVLADRSFGRHVKARNRALPVILGVTMGVNAAVLAIPQVAQVFGLAALGYRSVFAVALLAALLAAAIALLKPRFRASLTV</sequence>
<feature type="transmembrane region" description="Helical" evidence="8">
    <location>
        <begin position="814"/>
        <end position="836"/>
    </location>
</feature>
<dbReference type="InterPro" id="IPR023298">
    <property type="entry name" value="ATPase_P-typ_TM_dom_sf"/>
</dbReference>
<reference evidence="11" key="1">
    <citation type="journal article" date="2019" name="Int. J. Syst. Evol. Microbiol.">
        <title>The Global Catalogue of Microorganisms (GCM) 10K type strain sequencing project: providing services to taxonomists for standard genome sequencing and annotation.</title>
        <authorList>
            <consortium name="The Broad Institute Genomics Platform"/>
            <consortium name="The Broad Institute Genome Sequencing Center for Infectious Disease"/>
            <person name="Wu L."/>
            <person name="Ma J."/>
        </authorList>
    </citation>
    <scope>NUCLEOTIDE SEQUENCE [LARGE SCALE GENOMIC DNA]</scope>
    <source>
        <strain evidence="11">CGMCC 1.15959</strain>
    </source>
</reference>
<dbReference type="SFLD" id="SFLDF00027">
    <property type="entry name" value="p-type_atpase"/>
    <property type="match status" value="1"/>
</dbReference>
<dbReference type="Gene3D" id="1.20.1110.10">
    <property type="entry name" value="Calcium-transporting ATPase, transmembrane domain"/>
    <property type="match status" value="1"/>
</dbReference>
<keyword evidence="7 8" id="KW-0472">Membrane</keyword>
<dbReference type="SMART" id="SM00831">
    <property type="entry name" value="Cation_ATPase_N"/>
    <property type="match status" value="1"/>
</dbReference>
<dbReference type="InterPro" id="IPR001757">
    <property type="entry name" value="P_typ_ATPase"/>
</dbReference>
<keyword evidence="5" id="KW-1278">Translocase</keyword>
<dbReference type="PRINTS" id="PR00120">
    <property type="entry name" value="HATPASE"/>
</dbReference>
<dbReference type="InterPro" id="IPR036412">
    <property type="entry name" value="HAD-like_sf"/>
</dbReference>
<evidence type="ECO:0000256" key="8">
    <source>
        <dbReference type="SAM" id="Phobius"/>
    </source>
</evidence>
<evidence type="ECO:0000256" key="6">
    <source>
        <dbReference type="ARBA" id="ARBA00022989"/>
    </source>
</evidence>
<dbReference type="RefSeq" id="WP_188643645.1">
    <property type="nucleotide sequence ID" value="NZ_BMKL01000001.1"/>
</dbReference>
<dbReference type="InterPro" id="IPR044492">
    <property type="entry name" value="P_typ_ATPase_HD_dom"/>
</dbReference>
<dbReference type="SUPFAM" id="SSF56784">
    <property type="entry name" value="HAD-like"/>
    <property type="match status" value="1"/>
</dbReference>
<dbReference type="Pfam" id="PF00689">
    <property type="entry name" value="Cation_ATPase_C"/>
    <property type="match status" value="1"/>
</dbReference>
<dbReference type="SUPFAM" id="SSF81660">
    <property type="entry name" value="Metal cation-transporting ATPase, ATP-binding domain N"/>
    <property type="match status" value="1"/>
</dbReference>
<feature type="transmembrane region" description="Helical" evidence="8">
    <location>
        <begin position="35"/>
        <end position="60"/>
    </location>
</feature>
<dbReference type="InterPro" id="IPR008250">
    <property type="entry name" value="ATPase_P-typ_transduc_dom_A_sf"/>
</dbReference>
<dbReference type="InterPro" id="IPR004014">
    <property type="entry name" value="ATPase_P-typ_cation-transptr_N"/>
</dbReference>
<feature type="transmembrane region" description="Helical" evidence="8">
    <location>
        <begin position="782"/>
        <end position="802"/>
    </location>
</feature>
<dbReference type="PRINTS" id="PR00119">
    <property type="entry name" value="CATATPASE"/>
</dbReference>
<organism evidence="10 11">
    <name type="scientific">Tsuneonella deserti</name>
    <dbReference type="NCBI Taxonomy" id="2035528"/>
    <lineage>
        <taxon>Bacteria</taxon>
        <taxon>Pseudomonadati</taxon>
        <taxon>Pseudomonadota</taxon>
        <taxon>Alphaproteobacteria</taxon>
        <taxon>Sphingomonadales</taxon>
        <taxon>Erythrobacteraceae</taxon>
        <taxon>Tsuneonella</taxon>
    </lineage>
</organism>
<dbReference type="SUPFAM" id="SSF81653">
    <property type="entry name" value="Calcium ATPase, transduction domain A"/>
    <property type="match status" value="1"/>
</dbReference>
<dbReference type="InterPro" id="IPR018303">
    <property type="entry name" value="ATPase_P-typ_P_site"/>
</dbReference>
<evidence type="ECO:0000256" key="1">
    <source>
        <dbReference type="ARBA" id="ARBA00004141"/>
    </source>
</evidence>
<dbReference type="InterPro" id="IPR023214">
    <property type="entry name" value="HAD_sf"/>
</dbReference>
<name>A0ABQ1S384_9SPHN</name>
<dbReference type="InterPro" id="IPR006068">
    <property type="entry name" value="ATPase_P-typ_cation-transptr_C"/>
</dbReference>
<dbReference type="NCBIfam" id="TIGR01494">
    <property type="entry name" value="ATPase_P-type"/>
    <property type="match status" value="2"/>
</dbReference>
<feature type="transmembrane region" description="Helical" evidence="8">
    <location>
        <begin position="715"/>
        <end position="739"/>
    </location>
</feature>
<dbReference type="Pfam" id="PF00690">
    <property type="entry name" value="Cation_ATPase_N"/>
    <property type="match status" value="1"/>
</dbReference>
<dbReference type="InterPro" id="IPR059000">
    <property type="entry name" value="ATPase_P-type_domA"/>
</dbReference>
<dbReference type="Pfam" id="PF00702">
    <property type="entry name" value="Hydrolase"/>
    <property type="match status" value="1"/>
</dbReference>
<comment type="subcellular location">
    <subcellularLocation>
        <location evidence="1">Membrane</location>
        <topology evidence="1">Multi-pass membrane protein</topology>
    </subcellularLocation>
</comment>
<comment type="caution">
    <text evidence="10">The sequence shown here is derived from an EMBL/GenBank/DDBJ whole genome shotgun (WGS) entry which is preliminary data.</text>
</comment>
<dbReference type="SFLD" id="SFLDS00003">
    <property type="entry name" value="Haloacid_Dehalogenase"/>
    <property type="match status" value="1"/>
</dbReference>
<dbReference type="Proteomes" id="UP000619041">
    <property type="component" value="Unassembled WGS sequence"/>
</dbReference>
<dbReference type="Gene3D" id="2.70.150.10">
    <property type="entry name" value="Calcium-transporting ATPase, cytoplasmic transduction domain A"/>
    <property type="match status" value="1"/>
</dbReference>
<evidence type="ECO:0000256" key="3">
    <source>
        <dbReference type="ARBA" id="ARBA00022741"/>
    </source>
</evidence>
<feature type="domain" description="Cation-transporting P-type ATPase N-terminal" evidence="9">
    <location>
        <begin position="1"/>
        <end position="62"/>
    </location>
</feature>
<dbReference type="PROSITE" id="PS00154">
    <property type="entry name" value="ATPASE_E1_E2"/>
    <property type="match status" value="1"/>
</dbReference>
<gene>
    <name evidence="10" type="ORF">GCM10011515_04510</name>
</gene>
<evidence type="ECO:0000256" key="7">
    <source>
        <dbReference type="ARBA" id="ARBA00023136"/>
    </source>
</evidence>
<keyword evidence="4" id="KW-0067">ATP-binding</keyword>
<evidence type="ECO:0000256" key="4">
    <source>
        <dbReference type="ARBA" id="ARBA00022840"/>
    </source>
</evidence>
<keyword evidence="11" id="KW-1185">Reference proteome</keyword>
<evidence type="ECO:0000256" key="5">
    <source>
        <dbReference type="ARBA" id="ARBA00022967"/>
    </source>
</evidence>
<feature type="transmembrane region" description="Helical" evidence="8">
    <location>
        <begin position="259"/>
        <end position="289"/>
    </location>
</feature>
<feature type="transmembrane region" description="Helical" evidence="8">
    <location>
        <begin position="232"/>
        <end position="253"/>
    </location>
</feature>
<keyword evidence="2 8" id="KW-0812">Transmembrane</keyword>
<evidence type="ECO:0000313" key="10">
    <source>
        <dbReference type="EMBL" id="GGD87975.1"/>
    </source>
</evidence>
<dbReference type="SFLD" id="SFLDG00002">
    <property type="entry name" value="C1.7:_P-type_atpase_like"/>
    <property type="match status" value="1"/>
</dbReference>
<dbReference type="Gene3D" id="3.40.50.1000">
    <property type="entry name" value="HAD superfamily/HAD-like"/>
    <property type="match status" value="1"/>
</dbReference>